<evidence type="ECO:0000313" key="2">
    <source>
        <dbReference type="Proteomes" id="UP001162992"/>
    </source>
</evidence>
<evidence type="ECO:0000313" key="1">
    <source>
        <dbReference type="EMBL" id="KAJ7558196.1"/>
    </source>
</evidence>
<accession>A0ACC2DVA4</accession>
<name>A0ACC2DVA4_DIPCM</name>
<organism evidence="1 2">
    <name type="scientific">Diphasiastrum complanatum</name>
    <name type="common">Issler's clubmoss</name>
    <name type="synonym">Lycopodium complanatum</name>
    <dbReference type="NCBI Taxonomy" id="34168"/>
    <lineage>
        <taxon>Eukaryota</taxon>
        <taxon>Viridiplantae</taxon>
        <taxon>Streptophyta</taxon>
        <taxon>Embryophyta</taxon>
        <taxon>Tracheophyta</taxon>
        <taxon>Lycopodiopsida</taxon>
        <taxon>Lycopodiales</taxon>
        <taxon>Lycopodiaceae</taxon>
        <taxon>Lycopodioideae</taxon>
        <taxon>Diphasiastrum</taxon>
    </lineage>
</organism>
<sequence length="586" mass="64998">MKASASLVGPGWALAKFSVLTFLILVVLNLAMTTEARPRIRHYKWKVDYLYFSPDCVEKVIIAINGQFPGPTIRARVGDTIVVELENGLPTEGVVIHWHGIHQVGTPWYDGTAFVSQCPINPGETFTYKFMLSRPGTYFYHGHFGMQRAAGFYGSLIVDPEHGAKEPFAYDGELSIIINDWWHRSMYDQETGLFAIPFRFVGEPQSLLIEGRGRYNCSLVPSGSVAGSGDCVNCNSSNPQCQPYILPVEPGKTYRLRITSVASLSSLNFILEGHNMTIVKADSYNVDPVVVENLDVYSGETYSVLFTANQDPSKNYWAAVNVRGRKPATPTGLALLNYLPNPSSMLPSTPSPVTPVWNDFDYSLNQSKLIVARKGYEVPPPPKPDRQLIFLTTQNKLNGRMKWAINNITYVPTSTPVLAALKYGLKKAYDSIPPPDIPTHSFSINAPPANPNATVGSGVYTFQFGSVVDVIIQNANTLNPNNSEIHPWHLHGHDFWVLAYGKGIFDPATDPHSYNLKNAPLKNTVPVFPYGWVALRFRADNPGVWPFHCHVEPHFYMGMGVIFAEGWDRLPNLPKSVLGCGLSKHL</sequence>
<dbReference type="Proteomes" id="UP001162992">
    <property type="component" value="Chromosome 4"/>
</dbReference>
<gene>
    <name evidence="1" type="ORF">O6H91_04G027800</name>
</gene>
<comment type="caution">
    <text evidence="1">The sequence shown here is derived from an EMBL/GenBank/DDBJ whole genome shotgun (WGS) entry which is preliminary data.</text>
</comment>
<reference evidence="2" key="1">
    <citation type="journal article" date="2024" name="Proc. Natl. Acad. Sci. U.S.A.">
        <title>Extraordinary preservation of gene collinearity over three hundred million years revealed in homosporous lycophytes.</title>
        <authorList>
            <person name="Li C."/>
            <person name="Wickell D."/>
            <person name="Kuo L.Y."/>
            <person name="Chen X."/>
            <person name="Nie B."/>
            <person name="Liao X."/>
            <person name="Peng D."/>
            <person name="Ji J."/>
            <person name="Jenkins J."/>
            <person name="Williams M."/>
            <person name="Shu S."/>
            <person name="Plott C."/>
            <person name="Barry K."/>
            <person name="Rajasekar S."/>
            <person name="Grimwood J."/>
            <person name="Han X."/>
            <person name="Sun S."/>
            <person name="Hou Z."/>
            <person name="He W."/>
            <person name="Dai G."/>
            <person name="Sun C."/>
            <person name="Schmutz J."/>
            <person name="Leebens-Mack J.H."/>
            <person name="Li F.W."/>
            <person name="Wang L."/>
        </authorList>
    </citation>
    <scope>NUCLEOTIDE SEQUENCE [LARGE SCALE GENOMIC DNA]</scope>
    <source>
        <strain evidence="2">cv. PW_Plant_1</strain>
    </source>
</reference>
<proteinExistence type="predicted"/>
<keyword evidence="2" id="KW-1185">Reference proteome</keyword>
<protein>
    <submittedName>
        <fullName evidence="1">Uncharacterized protein</fullName>
    </submittedName>
</protein>
<dbReference type="EMBL" id="CM055095">
    <property type="protein sequence ID" value="KAJ7558196.1"/>
    <property type="molecule type" value="Genomic_DNA"/>
</dbReference>